<gene>
    <name evidence="1" type="ORF">HER39_14820</name>
</gene>
<reference evidence="1 2" key="1">
    <citation type="submission" date="2020-04" db="EMBL/GenBank/DDBJ databases">
        <authorList>
            <person name="Liu S."/>
        </authorList>
    </citation>
    <scope>NUCLEOTIDE SEQUENCE [LARGE SCALE GENOMIC DNA]</scope>
    <source>
        <strain evidence="1 2">CGMCC 1.15091</strain>
    </source>
</reference>
<dbReference type="Proteomes" id="UP000523795">
    <property type="component" value="Unassembled WGS sequence"/>
</dbReference>
<organism evidence="1 2">
    <name type="scientific">Arthrobacter deserti</name>
    <dbReference type="NCBI Taxonomy" id="1742687"/>
    <lineage>
        <taxon>Bacteria</taxon>
        <taxon>Bacillati</taxon>
        <taxon>Actinomycetota</taxon>
        <taxon>Actinomycetes</taxon>
        <taxon>Micrococcales</taxon>
        <taxon>Micrococcaceae</taxon>
        <taxon>Arthrobacter</taxon>
    </lineage>
</organism>
<accession>A0ABX1JTZ6</accession>
<keyword evidence="2" id="KW-1185">Reference proteome</keyword>
<evidence type="ECO:0000313" key="2">
    <source>
        <dbReference type="Proteomes" id="UP000523795"/>
    </source>
</evidence>
<protein>
    <submittedName>
        <fullName evidence="1">Amidase</fullName>
    </submittedName>
</protein>
<feature type="non-terminal residue" evidence="1">
    <location>
        <position position="1"/>
    </location>
</feature>
<dbReference type="SUPFAM" id="SSF75304">
    <property type="entry name" value="Amidase signature (AS) enzymes"/>
    <property type="match status" value="1"/>
</dbReference>
<dbReference type="Gene3D" id="3.90.1300.10">
    <property type="entry name" value="Amidase signature (AS) domain"/>
    <property type="match status" value="1"/>
</dbReference>
<dbReference type="EMBL" id="JAAZSR010000315">
    <property type="protein sequence ID" value="NKX51814.1"/>
    <property type="molecule type" value="Genomic_DNA"/>
</dbReference>
<name>A0ABX1JTZ6_9MICC</name>
<proteinExistence type="predicted"/>
<dbReference type="InterPro" id="IPR036928">
    <property type="entry name" value="AS_sf"/>
</dbReference>
<sequence length="42" mass="4291">ISLPAGDTGQGLPVGLALEGQPGDDARLLGLAAKVEDYLRSR</sequence>
<evidence type="ECO:0000313" key="1">
    <source>
        <dbReference type="EMBL" id="NKX51814.1"/>
    </source>
</evidence>
<comment type="caution">
    <text evidence="1">The sequence shown here is derived from an EMBL/GenBank/DDBJ whole genome shotgun (WGS) entry which is preliminary data.</text>
</comment>